<name>A0A0L6UAY1_9BASI</name>
<dbReference type="OrthoDB" id="2505040at2759"/>
<evidence type="ECO:0000313" key="1">
    <source>
        <dbReference type="EMBL" id="KNZ45407.1"/>
    </source>
</evidence>
<comment type="caution">
    <text evidence="1">The sequence shown here is derived from an EMBL/GenBank/DDBJ whole genome shotgun (WGS) entry which is preliminary data.</text>
</comment>
<gene>
    <name evidence="1" type="ORF">VP01_8158g1</name>
</gene>
<organism evidence="1 2">
    <name type="scientific">Puccinia sorghi</name>
    <dbReference type="NCBI Taxonomy" id="27349"/>
    <lineage>
        <taxon>Eukaryota</taxon>
        <taxon>Fungi</taxon>
        <taxon>Dikarya</taxon>
        <taxon>Basidiomycota</taxon>
        <taxon>Pucciniomycotina</taxon>
        <taxon>Pucciniomycetes</taxon>
        <taxon>Pucciniales</taxon>
        <taxon>Pucciniaceae</taxon>
        <taxon>Puccinia</taxon>
    </lineage>
</organism>
<accession>A0A0L6UAY1</accession>
<reference evidence="1 2" key="1">
    <citation type="submission" date="2015-08" db="EMBL/GenBank/DDBJ databases">
        <title>Next Generation Sequencing and Analysis of the Genome of Puccinia sorghi L Schw, the Causal Agent of Maize Common Rust.</title>
        <authorList>
            <person name="Rochi L."/>
            <person name="Burguener G."/>
            <person name="Darino M."/>
            <person name="Turjanski A."/>
            <person name="Kreff E."/>
            <person name="Dieguez M.J."/>
            <person name="Sacco F."/>
        </authorList>
    </citation>
    <scope>NUCLEOTIDE SEQUENCE [LARGE SCALE GENOMIC DNA]</scope>
    <source>
        <strain evidence="1 2">RO10H11247</strain>
    </source>
</reference>
<sequence>IHANLLVVCQPDNKPPSTYKCLWCKKEVCVSGSSLSNLRTHQDGSCQTGILSDGCPQNQKAIDKGAKLPATSLQESKNNTDTKEGTISSHFNQAERFYKNKLNSILYL</sequence>
<dbReference type="Proteomes" id="UP000037035">
    <property type="component" value="Unassembled WGS sequence"/>
</dbReference>
<protein>
    <submittedName>
        <fullName evidence="1">Uncharacterized protein</fullName>
    </submittedName>
</protein>
<feature type="non-terminal residue" evidence="1">
    <location>
        <position position="1"/>
    </location>
</feature>
<proteinExistence type="predicted"/>
<evidence type="ECO:0000313" key="2">
    <source>
        <dbReference type="Proteomes" id="UP000037035"/>
    </source>
</evidence>
<dbReference type="AlphaFoldDB" id="A0A0L6UAY1"/>
<dbReference type="EMBL" id="LAVV01013669">
    <property type="protein sequence ID" value="KNZ45407.1"/>
    <property type="molecule type" value="Genomic_DNA"/>
</dbReference>
<dbReference type="VEuPathDB" id="FungiDB:VP01_8158g1"/>
<keyword evidence="2" id="KW-1185">Reference proteome</keyword>